<dbReference type="Proteomes" id="UP000326062">
    <property type="component" value="Chromosome 12"/>
</dbReference>
<dbReference type="InterPro" id="IPR029367">
    <property type="entry name" value="SMIM10"/>
</dbReference>
<dbReference type="PANTHER" id="PTHR34446">
    <property type="entry name" value="SMALL INTEGRAL MEMBRANE PROTEIN 10"/>
    <property type="match status" value="1"/>
</dbReference>
<organism evidence="1 2">
    <name type="scientific">Muntiacus reevesi</name>
    <name type="common">Reeves' muntjac</name>
    <name type="synonym">Cervus reevesi</name>
    <dbReference type="NCBI Taxonomy" id="9886"/>
    <lineage>
        <taxon>Eukaryota</taxon>
        <taxon>Metazoa</taxon>
        <taxon>Chordata</taxon>
        <taxon>Craniata</taxon>
        <taxon>Vertebrata</taxon>
        <taxon>Euteleostomi</taxon>
        <taxon>Mammalia</taxon>
        <taxon>Eutheria</taxon>
        <taxon>Laurasiatheria</taxon>
        <taxon>Artiodactyla</taxon>
        <taxon>Ruminantia</taxon>
        <taxon>Pecora</taxon>
        <taxon>Cervidae</taxon>
        <taxon>Muntiacinae</taxon>
        <taxon>Muntiacus</taxon>
    </lineage>
</organism>
<reference evidence="1 2" key="1">
    <citation type="submission" date="2019-06" db="EMBL/GenBank/DDBJ databases">
        <title>Discovery of a novel chromosome fission-fusion reversal in muntjac.</title>
        <authorList>
            <person name="Mudd A.B."/>
            <person name="Bredeson J.V."/>
            <person name="Baum R."/>
            <person name="Hockemeyer D."/>
            <person name="Rokhsar D.S."/>
        </authorList>
    </citation>
    <scope>NUCLEOTIDE SEQUENCE [LARGE SCALE GENOMIC DNA]</scope>
    <source>
        <strain evidence="1">UCam_UCB_Mr</strain>
        <tissue evidence="1">Fibroblast cell line</tissue>
    </source>
</reference>
<accession>A0A5N3XCD1</accession>
<dbReference type="AlphaFoldDB" id="A0A5N3XCD1"/>
<dbReference type="PANTHER" id="PTHR34446:SF1">
    <property type="entry name" value="SALIVARY GLAND SPECIFIC PROTEIN SAGSIN1"/>
    <property type="match status" value="1"/>
</dbReference>
<evidence type="ECO:0000313" key="1">
    <source>
        <dbReference type="EMBL" id="KAB0371658.1"/>
    </source>
</evidence>
<dbReference type="EMBL" id="VCEB01000012">
    <property type="protein sequence ID" value="KAB0371658.1"/>
    <property type="molecule type" value="Genomic_DNA"/>
</dbReference>
<sequence>MAGYLPFGKGLTCMLITFFDLAWQLCINFPYF</sequence>
<proteinExistence type="predicted"/>
<evidence type="ECO:0000313" key="2">
    <source>
        <dbReference type="Proteomes" id="UP000326062"/>
    </source>
</evidence>
<dbReference type="Pfam" id="PF15118">
    <property type="entry name" value="DUF4560"/>
    <property type="match status" value="1"/>
</dbReference>
<protein>
    <submittedName>
        <fullName evidence="1">Uncharacterized protein</fullName>
    </submittedName>
</protein>
<name>A0A5N3XCD1_MUNRE</name>
<comment type="caution">
    <text evidence="1">The sequence shown here is derived from an EMBL/GenBank/DDBJ whole genome shotgun (WGS) entry which is preliminary data.</text>
</comment>
<gene>
    <name evidence="1" type="ORF">FD755_016596</name>
</gene>
<keyword evidence="2" id="KW-1185">Reference proteome</keyword>